<evidence type="ECO:0008006" key="4">
    <source>
        <dbReference type="Google" id="ProtNLM"/>
    </source>
</evidence>
<comment type="caution">
    <text evidence="2">The sequence shown here is derived from an EMBL/GenBank/DDBJ whole genome shotgun (WGS) entry which is preliminary data.</text>
</comment>
<evidence type="ECO:0000313" key="2">
    <source>
        <dbReference type="EMBL" id="MBN1574759.1"/>
    </source>
</evidence>
<dbReference type="Proteomes" id="UP000809273">
    <property type="component" value="Unassembled WGS sequence"/>
</dbReference>
<proteinExistence type="predicted"/>
<dbReference type="EMBL" id="JAFGIX010000088">
    <property type="protein sequence ID" value="MBN1574759.1"/>
    <property type="molecule type" value="Genomic_DNA"/>
</dbReference>
<reference evidence="2" key="2">
    <citation type="submission" date="2021-01" db="EMBL/GenBank/DDBJ databases">
        <authorList>
            <person name="Hahn C.R."/>
            <person name="Youssef N.H."/>
            <person name="Elshahed M."/>
        </authorList>
    </citation>
    <scope>NUCLEOTIDE SEQUENCE</scope>
    <source>
        <strain evidence="2">Zod_Metabat.24</strain>
    </source>
</reference>
<name>A0A9D8PQ29_9DELT</name>
<organism evidence="2 3">
    <name type="scientific">Candidatus Zymogenus saltonus</name>
    <dbReference type="NCBI Taxonomy" id="2844893"/>
    <lineage>
        <taxon>Bacteria</taxon>
        <taxon>Deltaproteobacteria</taxon>
        <taxon>Candidatus Zymogenia</taxon>
        <taxon>Candidatus Zymogeniales</taxon>
        <taxon>Candidatus Zymogenaceae</taxon>
        <taxon>Candidatus Zymogenus</taxon>
    </lineage>
</organism>
<reference evidence="2" key="1">
    <citation type="journal article" date="2021" name="Environ. Microbiol.">
        <title>Genomic characterization of three novel Desulfobacterota classes expand the metabolic and phylogenetic diversity of the phylum.</title>
        <authorList>
            <person name="Murphy C.L."/>
            <person name="Biggerstaff J."/>
            <person name="Eichhorn A."/>
            <person name="Ewing E."/>
            <person name="Shahan R."/>
            <person name="Soriano D."/>
            <person name="Stewart S."/>
            <person name="VanMol K."/>
            <person name="Walker R."/>
            <person name="Walters P."/>
            <person name="Elshahed M.S."/>
            <person name="Youssef N.H."/>
        </authorList>
    </citation>
    <scope>NUCLEOTIDE SEQUENCE</scope>
    <source>
        <strain evidence="2">Zod_Metabat.24</strain>
    </source>
</reference>
<gene>
    <name evidence="2" type="ORF">JW984_16305</name>
</gene>
<protein>
    <recommendedName>
        <fullName evidence="4">Outer membrane protein beta-barrel domain-containing protein</fullName>
    </recommendedName>
</protein>
<accession>A0A9D8PQ29</accession>
<feature type="chain" id="PRO_5038869505" description="Outer membrane protein beta-barrel domain-containing protein" evidence="1">
    <location>
        <begin position="22"/>
        <end position="491"/>
    </location>
</feature>
<sequence length="491" mass="56037">MIRKGIVFSILFILASIPAFAIDWETNPVFLRGVDEDSIFASYRATFGSGRLHNISNSITGNYTTYLAAEKDIVNHGLYIGYVQILSPESNFGAFASYDLGLEYTDGFFHQSYPSSGTYYIDEYGKYSRTNGESLDLLYARRLSNKIALGVSLNLDFSQARDETLYSTVKTNRSGRYAQYIETKEKYYIGATFGMGWLPLKDLELDFALEAAGLFGNLRYEEDIVNYPMNRTYYDFRDNGSIDGWKIRTEIDGIWKPSKYFRVPFSLSYAFNNELEEYSGFGVYDRDTLPQSYLYFKDYENDLRAHLMDLGLGLKYYPTGKTDELGLYLWCYYKYYNGTSRTVLFIDESKGGLPSSLNNSNVVYNNNTIGFSAGGNLPLTQQLWLSMGVNYYYTFISMNKRQRNYADGDVTSIYNYYGNGHSQYLGLKLGLGYTLPKSGLTINLTTHIPILHESDYVLDGANNVNLFLPDPIRSDSMRRDYSVILGISYSF</sequence>
<dbReference type="AlphaFoldDB" id="A0A9D8PQ29"/>
<evidence type="ECO:0000313" key="3">
    <source>
        <dbReference type="Proteomes" id="UP000809273"/>
    </source>
</evidence>
<feature type="signal peptide" evidence="1">
    <location>
        <begin position="1"/>
        <end position="21"/>
    </location>
</feature>
<evidence type="ECO:0000256" key="1">
    <source>
        <dbReference type="SAM" id="SignalP"/>
    </source>
</evidence>
<keyword evidence="1" id="KW-0732">Signal</keyword>